<proteinExistence type="predicted"/>
<dbReference type="Gene3D" id="3.30.710.10">
    <property type="entry name" value="Potassium Channel Kv1.1, Chain A"/>
    <property type="match status" value="1"/>
</dbReference>
<reference evidence="3 4" key="1">
    <citation type="submission" date="2020-06" db="EMBL/GenBank/DDBJ databases">
        <authorList>
            <person name="Li R."/>
            <person name="Bekaert M."/>
        </authorList>
    </citation>
    <scope>NUCLEOTIDE SEQUENCE [LARGE SCALE GENOMIC DNA]</scope>
    <source>
        <strain evidence="4">wild</strain>
    </source>
</reference>
<name>A0A6J8DI41_MYTCO</name>
<dbReference type="SMART" id="SM00225">
    <property type="entry name" value="BTB"/>
    <property type="match status" value="1"/>
</dbReference>
<evidence type="ECO:0000259" key="2">
    <source>
        <dbReference type="SMART" id="SM00225"/>
    </source>
</evidence>
<feature type="domain" description="BTB" evidence="2">
    <location>
        <begin position="90"/>
        <end position="210"/>
    </location>
</feature>
<dbReference type="InterPro" id="IPR051481">
    <property type="entry name" value="BTB-POZ/Galectin-3-binding"/>
</dbReference>
<dbReference type="PANTHER" id="PTHR24410:SF46">
    <property type="entry name" value="SERINE-ENRICHED PROTEIN"/>
    <property type="match status" value="1"/>
</dbReference>
<dbReference type="Pfam" id="PF00651">
    <property type="entry name" value="BTB"/>
    <property type="match status" value="1"/>
</dbReference>
<evidence type="ECO:0000256" key="1">
    <source>
        <dbReference type="SAM" id="MobiDB-lite"/>
    </source>
</evidence>
<feature type="compositionally biased region" description="Polar residues" evidence="1">
    <location>
        <begin position="1"/>
        <end position="11"/>
    </location>
</feature>
<dbReference type="InterPro" id="IPR011333">
    <property type="entry name" value="SKP1/BTB/POZ_sf"/>
</dbReference>
<keyword evidence="4" id="KW-1185">Reference proteome</keyword>
<dbReference type="Proteomes" id="UP000507470">
    <property type="component" value="Unassembled WGS sequence"/>
</dbReference>
<dbReference type="EMBL" id="CACVKT020007423">
    <property type="protein sequence ID" value="CAC5407789.1"/>
    <property type="molecule type" value="Genomic_DNA"/>
</dbReference>
<evidence type="ECO:0000313" key="4">
    <source>
        <dbReference type="Proteomes" id="UP000507470"/>
    </source>
</evidence>
<dbReference type="AlphaFoldDB" id="A0A6J8DI41"/>
<evidence type="ECO:0000313" key="3">
    <source>
        <dbReference type="EMBL" id="CAC5407789.1"/>
    </source>
</evidence>
<organism evidence="3 4">
    <name type="scientific">Mytilus coruscus</name>
    <name type="common">Sea mussel</name>
    <dbReference type="NCBI Taxonomy" id="42192"/>
    <lineage>
        <taxon>Eukaryota</taxon>
        <taxon>Metazoa</taxon>
        <taxon>Spiralia</taxon>
        <taxon>Lophotrochozoa</taxon>
        <taxon>Mollusca</taxon>
        <taxon>Bivalvia</taxon>
        <taxon>Autobranchia</taxon>
        <taxon>Pteriomorphia</taxon>
        <taxon>Mytilida</taxon>
        <taxon>Mytiloidea</taxon>
        <taxon>Mytilidae</taxon>
        <taxon>Mytilinae</taxon>
        <taxon>Mytilus</taxon>
    </lineage>
</organism>
<dbReference type="PANTHER" id="PTHR24410">
    <property type="entry name" value="HL07962P-RELATED"/>
    <property type="match status" value="1"/>
</dbReference>
<dbReference type="SUPFAM" id="SSF54695">
    <property type="entry name" value="POZ domain"/>
    <property type="match status" value="1"/>
</dbReference>
<gene>
    <name evidence="3" type="ORF">MCOR_41229</name>
</gene>
<protein>
    <recommendedName>
        <fullName evidence="2">BTB domain-containing protein</fullName>
    </recommendedName>
</protein>
<accession>A0A6J8DI41</accession>
<feature type="compositionally biased region" description="Low complexity" evidence="1">
    <location>
        <begin position="22"/>
        <end position="36"/>
    </location>
</feature>
<dbReference type="InterPro" id="IPR000210">
    <property type="entry name" value="BTB/POZ_dom"/>
</dbReference>
<dbReference type="OrthoDB" id="6137595at2759"/>
<sequence>MERSESNTQLIPNEEEKGYTNDYSSGYESGSGSSDGEYQDKSSVKSTTFTTLDKIWNEQHHQSTKEKMNFQNTMELSSHLRYIISMPELCDVTFLIGSKQVPVYGVKAIMGTRSRVLYNIILKKQRELEFGAKNPKVQTKNKQRQLKTDHHLTIPVSKYLPEDFQKIVEYLHCGTVDISTSNVAGLLCGASQFELGDLRTACLDYIEHCSRIGSICLLIPSAKRYSHHSSGKH</sequence>
<feature type="region of interest" description="Disordered" evidence="1">
    <location>
        <begin position="1"/>
        <end position="42"/>
    </location>
</feature>